<gene>
    <name evidence="5" type="primary">cypM</name>
    <name evidence="5" type="ORF">A4G23_00096</name>
</gene>
<dbReference type="PANTHER" id="PTHR43464:SF19">
    <property type="entry name" value="UBIQUINONE BIOSYNTHESIS O-METHYLTRANSFERASE, MITOCHONDRIAL"/>
    <property type="match status" value="1"/>
</dbReference>
<dbReference type="STRING" id="285473.A4G23_00096"/>
<keyword evidence="2 5" id="KW-0808">Transferase</keyword>
<dbReference type="EC" id="2.1.1.-" evidence="5"/>
<dbReference type="InterPro" id="IPR029063">
    <property type="entry name" value="SAM-dependent_MTases_sf"/>
</dbReference>
<evidence type="ECO:0000313" key="6">
    <source>
        <dbReference type="Proteomes" id="UP000095349"/>
    </source>
</evidence>
<dbReference type="AlphaFoldDB" id="A0A1D8FVS6"/>
<dbReference type="PATRIC" id="fig|285473.5.peg.109"/>
<organism evidence="5 6">
    <name type="scientific">Streptomyces rubrolavendulae</name>
    <dbReference type="NCBI Taxonomy" id="285473"/>
    <lineage>
        <taxon>Bacteria</taxon>
        <taxon>Bacillati</taxon>
        <taxon>Actinomycetota</taxon>
        <taxon>Actinomycetes</taxon>
        <taxon>Kitasatosporales</taxon>
        <taxon>Streptomycetaceae</taxon>
        <taxon>Streptomyces</taxon>
    </lineage>
</organism>
<dbReference type="OrthoDB" id="9811589at2"/>
<dbReference type="Gene3D" id="3.40.50.150">
    <property type="entry name" value="Vaccinia Virus protein VP39"/>
    <property type="match status" value="1"/>
</dbReference>
<keyword evidence="6" id="KW-1185">Reference proteome</keyword>
<sequence length="253" mass="27382">MADEAFDDPRLAALHDPLDPDRSDLDLYLRLAGESGARRVLDIGCGTGVFALLLAARGVDVVGVDPSRASLDVARAKPGAERVRWIHGDATALVPLRVDLATMTANVAQAITDPADWRGTLRGAREALRPGGRLVFETRVPARRAWEGWNRADSYTVVDVPGTGPVESWHELLAVELPLVTFRSVRVLPDGEVLASESTLRFREREEVEADLAAHGFAVEEVRDAPDRPGREFVFVARRPAPAPAPGPAAGRH</sequence>
<dbReference type="GO" id="GO:0032259">
    <property type="term" value="P:methylation"/>
    <property type="evidence" value="ECO:0007669"/>
    <property type="project" value="UniProtKB-KW"/>
</dbReference>
<evidence type="ECO:0000313" key="5">
    <source>
        <dbReference type="EMBL" id="AOT57310.1"/>
    </source>
</evidence>
<dbReference type="PANTHER" id="PTHR43464">
    <property type="entry name" value="METHYLTRANSFERASE"/>
    <property type="match status" value="1"/>
</dbReference>
<accession>A0A1D8FVS6</accession>
<dbReference type="GO" id="GO:0008168">
    <property type="term" value="F:methyltransferase activity"/>
    <property type="evidence" value="ECO:0007669"/>
    <property type="project" value="UniProtKB-KW"/>
</dbReference>
<name>A0A1D8FVS6_9ACTN</name>
<proteinExistence type="predicted"/>
<evidence type="ECO:0000256" key="3">
    <source>
        <dbReference type="ARBA" id="ARBA00022691"/>
    </source>
</evidence>
<dbReference type="EMBL" id="CP017316">
    <property type="protein sequence ID" value="AOT57310.1"/>
    <property type="molecule type" value="Genomic_DNA"/>
</dbReference>
<evidence type="ECO:0000256" key="1">
    <source>
        <dbReference type="ARBA" id="ARBA00022603"/>
    </source>
</evidence>
<dbReference type="InterPro" id="IPR041698">
    <property type="entry name" value="Methyltransf_25"/>
</dbReference>
<dbReference type="Proteomes" id="UP000095349">
    <property type="component" value="Chromosome"/>
</dbReference>
<keyword evidence="1 5" id="KW-0489">Methyltransferase</keyword>
<protein>
    <submittedName>
        <fullName evidence="5">Cypemycin methyltransferase</fullName>
        <ecNumber evidence="5">2.1.1.-</ecNumber>
    </submittedName>
</protein>
<evidence type="ECO:0000259" key="4">
    <source>
        <dbReference type="Pfam" id="PF13649"/>
    </source>
</evidence>
<dbReference type="CDD" id="cd02440">
    <property type="entry name" value="AdoMet_MTases"/>
    <property type="match status" value="1"/>
</dbReference>
<keyword evidence="3" id="KW-0949">S-adenosyl-L-methionine</keyword>
<evidence type="ECO:0000256" key="2">
    <source>
        <dbReference type="ARBA" id="ARBA00022679"/>
    </source>
</evidence>
<dbReference type="Pfam" id="PF13649">
    <property type="entry name" value="Methyltransf_25"/>
    <property type="match status" value="1"/>
</dbReference>
<dbReference type="SUPFAM" id="SSF53335">
    <property type="entry name" value="S-adenosyl-L-methionine-dependent methyltransferases"/>
    <property type="match status" value="1"/>
</dbReference>
<dbReference type="RefSeq" id="WP_069975053.1">
    <property type="nucleotide sequence ID" value="NZ_CP017316.1"/>
</dbReference>
<feature type="domain" description="Methyltransferase" evidence="4">
    <location>
        <begin position="40"/>
        <end position="132"/>
    </location>
</feature>
<reference evidence="5 6" key="1">
    <citation type="submission" date="2016-09" db="EMBL/GenBank/DDBJ databases">
        <title>Streptomyces rubrolavendulae MJM4426 Genome sequencing and assembly.</title>
        <authorList>
            <person name="Kim J.-G."/>
        </authorList>
    </citation>
    <scope>NUCLEOTIDE SEQUENCE [LARGE SCALE GENOMIC DNA]</scope>
    <source>
        <strain evidence="5 6">MJM4426</strain>
    </source>
</reference>
<dbReference type="KEGG" id="srn:A4G23_00096"/>